<protein>
    <recommendedName>
        <fullName evidence="4">RING-type E3 ubiquitin transferase</fullName>
        <ecNumber evidence="4">2.3.2.27</ecNumber>
    </recommendedName>
</protein>
<dbReference type="Pfam" id="PF23202">
    <property type="entry name" value="PAH_ZNF598"/>
    <property type="match status" value="1"/>
</dbReference>
<dbReference type="PROSITE" id="PS50089">
    <property type="entry name" value="ZF_RING_2"/>
    <property type="match status" value="1"/>
</dbReference>
<comment type="similarity">
    <text evidence="11">Belongs to the ZNF598/HEL2 family.</text>
</comment>
<keyword evidence="8" id="KW-0479">Metal-binding</keyword>
<dbReference type="SUPFAM" id="SSF57850">
    <property type="entry name" value="RING/U-box"/>
    <property type="match status" value="1"/>
</dbReference>
<dbReference type="Gene3D" id="3.30.40.10">
    <property type="entry name" value="Zinc/RING finger domain, C3HC4 (zinc finger)"/>
    <property type="match status" value="1"/>
</dbReference>
<evidence type="ECO:0000256" key="2">
    <source>
        <dbReference type="ARBA" id="ARBA00004496"/>
    </source>
</evidence>
<keyword evidence="5" id="KW-0963">Cytoplasm</keyword>
<name>A0A409XDN3_PSICY</name>
<evidence type="ECO:0000256" key="12">
    <source>
        <dbReference type="PROSITE-ProRule" id="PRU00175"/>
    </source>
</evidence>
<feature type="region of interest" description="Disordered" evidence="13">
    <location>
        <begin position="1"/>
        <end position="55"/>
    </location>
</feature>
<evidence type="ECO:0000256" key="6">
    <source>
        <dbReference type="ARBA" id="ARBA00022553"/>
    </source>
</evidence>
<evidence type="ECO:0000256" key="5">
    <source>
        <dbReference type="ARBA" id="ARBA00022490"/>
    </source>
</evidence>
<dbReference type="GO" id="GO:0072344">
    <property type="term" value="P:rescue of stalled ribosome"/>
    <property type="evidence" value="ECO:0007669"/>
    <property type="project" value="InterPro"/>
</dbReference>
<dbReference type="PROSITE" id="PS00028">
    <property type="entry name" value="ZINC_FINGER_C2H2_1"/>
    <property type="match status" value="1"/>
</dbReference>
<feature type="compositionally biased region" description="Basic and acidic residues" evidence="13">
    <location>
        <begin position="364"/>
        <end position="377"/>
    </location>
</feature>
<dbReference type="Pfam" id="PF13920">
    <property type="entry name" value="zf-C3HC4_3"/>
    <property type="match status" value="1"/>
</dbReference>
<evidence type="ECO:0000256" key="4">
    <source>
        <dbReference type="ARBA" id="ARBA00012483"/>
    </source>
</evidence>
<comment type="pathway">
    <text evidence="3">Protein modification; protein ubiquitination.</text>
</comment>
<comment type="catalytic activity">
    <reaction evidence="1">
        <text>S-ubiquitinyl-[E2 ubiquitin-conjugating enzyme]-L-cysteine + [acceptor protein]-L-lysine = [E2 ubiquitin-conjugating enzyme]-L-cysteine + N(6)-ubiquitinyl-[acceptor protein]-L-lysine.</text>
        <dbReference type="EC" id="2.3.2.27"/>
    </reaction>
</comment>
<dbReference type="STRING" id="93625.A0A409XDN3"/>
<evidence type="ECO:0000256" key="11">
    <source>
        <dbReference type="ARBA" id="ARBA00035113"/>
    </source>
</evidence>
<dbReference type="PANTHER" id="PTHR22938:SF0">
    <property type="entry name" value="E3 UBIQUITIN-PROTEIN LIGASE ZNF598"/>
    <property type="match status" value="1"/>
</dbReference>
<evidence type="ECO:0000256" key="7">
    <source>
        <dbReference type="ARBA" id="ARBA00022679"/>
    </source>
</evidence>
<feature type="domain" description="RING-type" evidence="14">
    <location>
        <begin position="94"/>
        <end position="134"/>
    </location>
</feature>
<dbReference type="InterPro" id="IPR044288">
    <property type="entry name" value="ZNF598/HEL2"/>
</dbReference>
<dbReference type="AlphaFoldDB" id="A0A409XDN3"/>
<feature type="region of interest" description="Disordered" evidence="13">
    <location>
        <begin position="352"/>
        <end position="446"/>
    </location>
</feature>
<accession>A0A409XDN3</accession>
<dbReference type="Proteomes" id="UP000283269">
    <property type="component" value="Unassembled WGS sequence"/>
</dbReference>
<reference evidence="15 16" key="1">
    <citation type="journal article" date="2018" name="Evol. Lett.">
        <title>Horizontal gene cluster transfer increased hallucinogenic mushroom diversity.</title>
        <authorList>
            <person name="Reynolds H.T."/>
            <person name="Vijayakumar V."/>
            <person name="Gluck-Thaler E."/>
            <person name="Korotkin H.B."/>
            <person name="Matheny P.B."/>
            <person name="Slot J.C."/>
        </authorList>
    </citation>
    <scope>NUCLEOTIDE SEQUENCE [LARGE SCALE GENOMIC DNA]</scope>
    <source>
        <strain evidence="15 16">2631</strain>
    </source>
</reference>
<evidence type="ECO:0000256" key="3">
    <source>
        <dbReference type="ARBA" id="ARBA00004906"/>
    </source>
</evidence>
<evidence type="ECO:0000313" key="15">
    <source>
        <dbReference type="EMBL" id="PPQ88866.1"/>
    </source>
</evidence>
<feature type="compositionally biased region" description="Polar residues" evidence="13">
    <location>
        <begin position="635"/>
        <end position="654"/>
    </location>
</feature>
<dbReference type="InterPro" id="IPR013083">
    <property type="entry name" value="Znf_RING/FYVE/PHD"/>
</dbReference>
<keyword evidence="16" id="KW-1185">Reference proteome</keyword>
<dbReference type="GO" id="GO:0008270">
    <property type="term" value="F:zinc ion binding"/>
    <property type="evidence" value="ECO:0007669"/>
    <property type="project" value="UniProtKB-KW"/>
</dbReference>
<feature type="region of interest" description="Disordered" evidence="13">
    <location>
        <begin position="718"/>
        <end position="769"/>
    </location>
</feature>
<evidence type="ECO:0000256" key="8">
    <source>
        <dbReference type="ARBA" id="ARBA00022723"/>
    </source>
</evidence>
<evidence type="ECO:0000259" key="14">
    <source>
        <dbReference type="PROSITE" id="PS50089"/>
    </source>
</evidence>
<dbReference type="GO" id="GO:0016567">
    <property type="term" value="P:protein ubiquitination"/>
    <property type="evidence" value="ECO:0007669"/>
    <property type="project" value="TreeGrafter"/>
</dbReference>
<dbReference type="InterPro" id="IPR057634">
    <property type="entry name" value="PAH_ZNF598/HEL2"/>
</dbReference>
<keyword evidence="7" id="KW-0808">Transferase</keyword>
<dbReference type="Pfam" id="PF23230">
    <property type="entry name" value="zf-C2H2_13"/>
    <property type="match status" value="1"/>
</dbReference>
<evidence type="ECO:0000313" key="16">
    <source>
        <dbReference type="Proteomes" id="UP000283269"/>
    </source>
</evidence>
<feature type="compositionally biased region" description="Polar residues" evidence="13">
    <location>
        <begin position="688"/>
        <end position="700"/>
    </location>
</feature>
<dbReference type="EC" id="2.3.2.27" evidence="4"/>
<dbReference type="SMART" id="SM00355">
    <property type="entry name" value="ZnF_C2H2"/>
    <property type="match status" value="4"/>
</dbReference>
<comment type="subcellular location">
    <subcellularLocation>
        <location evidence="2">Cytoplasm</location>
    </subcellularLocation>
</comment>
<dbReference type="PANTHER" id="PTHR22938">
    <property type="entry name" value="ZINC FINGER PROTEIN 598"/>
    <property type="match status" value="1"/>
</dbReference>
<evidence type="ECO:0000256" key="13">
    <source>
        <dbReference type="SAM" id="MobiDB-lite"/>
    </source>
</evidence>
<organism evidence="15 16">
    <name type="scientific">Psilocybe cyanescens</name>
    <dbReference type="NCBI Taxonomy" id="93625"/>
    <lineage>
        <taxon>Eukaryota</taxon>
        <taxon>Fungi</taxon>
        <taxon>Dikarya</taxon>
        <taxon>Basidiomycota</taxon>
        <taxon>Agaricomycotina</taxon>
        <taxon>Agaricomycetes</taxon>
        <taxon>Agaricomycetidae</taxon>
        <taxon>Agaricales</taxon>
        <taxon>Agaricineae</taxon>
        <taxon>Strophariaceae</taxon>
        <taxon>Psilocybe</taxon>
    </lineage>
</organism>
<evidence type="ECO:0000256" key="9">
    <source>
        <dbReference type="ARBA" id="ARBA00022771"/>
    </source>
</evidence>
<dbReference type="CDD" id="cd16615">
    <property type="entry name" value="RING-HC_ZNF598"/>
    <property type="match status" value="1"/>
</dbReference>
<feature type="compositionally biased region" description="Low complexity" evidence="13">
    <location>
        <begin position="732"/>
        <end position="746"/>
    </location>
</feature>
<dbReference type="GO" id="GO:0005737">
    <property type="term" value="C:cytoplasm"/>
    <property type="evidence" value="ECO:0007669"/>
    <property type="project" value="UniProtKB-SubCell"/>
</dbReference>
<dbReference type="InterPro" id="IPR041888">
    <property type="entry name" value="RING-HC_ZNF598/HEL2"/>
</dbReference>
<dbReference type="InParanoid" id="A0A409XDN3"/>
<gene>
    <name evidence="15" type="ORF">CVT25_009060</name>
</gene>
<dbReference type="InterPro" id="IPR013087">
    <property type="entry name" value="Znf_C2H2_type"/>
</dbReference>
<keyword evidence="9 12" id="KW-0863">Zinc-finger</keyword>
<dbReference type="GO" id="GO:0043022">
    <property type="term" value="F:ribosome binding"/>
    <property type="evidence" value="ECO:0007669"/>
    <property type="project" value="TreeGrafter"/>
</dbReference>
<dbReference type="OrthoDB" id="3838338at2759"/>
<comment type="caution">
    <text evidence="15">The sequence shown here is derived from an EMBL/GenBank/DDBJ whole genome shotgun (WGS) entry which is preliminary data.</text>
</comment>
<dbReference type="EMBL" id="NHYD01001995">
    <property type="protein sequence ID" value="PPQ88866.1"/>
    <property type="molecule type" value="Genomic_DNA"/>
</dbReference>
<dbReference type="InterPro" id="IPR001841">
    <property type="entry name" value="Znf_RING"/>
</dbReference>
<feature type="compositionally biased region" description="Low complexity" evidence="13">
    <location>
        <begin position="33"/>
        <end position="44"/>
    </location>
</feature>
<keyword evidence="10" id="KW-0862">Zinc</keyword>
<evidence type="ECO:0000256" key="1">
    <source>
        <dbReference type="ARBA" id="ARBA00000900"/>
    </source>
</evidence>
<feature type="compositionally biased region" description="Polar residues" evidence="13">
    <location>
        <begin position="758"/>
        <end position="769"/>
    </location>
</feature>
<evidence type="ECO:0000256" key="10">
    <source>
        <dbReference type="ARBA" id="ARBA00022833"/>
    </source>
</evidence>
<sequence length="769" mass="83545">MSAEVATQPRTATAESARGTGKRANKPRGAGGNNNIRGSNRNARPAASKKGKDTQDIARAIEEGPSGDNPQEAQGLVKKLDAVALSEDGDVDICWICAEPVKYYAISECNHRTCHVCAIRLRALYKKTDCTFCKANLYSSFTPDLIPFKDAKLSVSFETQEMMEDTLILLRFNCADPECDYIGNGWGDLRLHARATHGKLMCDLCIRFKKVFSHEHTLYSPSALAAHLPSMRQNKGNSRDVPERDAHPLCAFCRECFFGEDELYKHMREKHEECFVCKRNEIRDQYFQNYETLERHFTTAHYACTQTECQARKFVVFNTALDLKAHMVEEHGGEMSARDKKDARRIQAEFAFEEVGYGGRHGRRDRERDRDRDREPPPPHQQQQQQASTSNAATASRPAPGGNRRRDGFGGALTESGPTPAQATNTGRQTRPNTRPTTPQPNADVDPAVSERHSAFLTRLQTLAPNPTTAIPAVRAATRGYRFSETSARDLILTIWTVLDRNLEYAASLVNAFIDLLDEEEKKQDLLSSWNGFAIEQRRQFPDLAPTSIGSGYAGITSGRVLNAKHSTATRSSQSQQVWNRVALAANNAAPGPSALPARPKVPAPQSSQERFPSLGGGSNSGAGPSSQPLAPSFRQGQRTTPWSASSAQPSALRSQPGPVISSVNVRPSKASKQPAPKLSGSLFPELPTSSNARSKPQVSGNVSLKNILGTSSAPTAAAWGAGAAGDGDDNGGPSSEDPNANANAAGGKGKKSKGKQKQTLFTLGSFPT</sequence>
<feature type="compositionally biased region" description="Low complexity" evidence="13">
    <location>
        <begin position="424"/>
        <end position="442"/>
    </location>
</feature>
<feature type="region of interest" description="Disordered" evidence="13">
    <location>
        <begin position="589"/>
        <end position="700"/>
    </location>
</feature>
<keyword evidence="6" id="KW-0597">Phosphoprotein</keyword>
<dbReference type="FunCoup" id="A0A409XDN3">
    <property type="interactions" value="73"/>
</dbReference>
<dbReference type="GO" id="GO:0061630">
    <property type="term" value="F:ubiquitin protein ligase activity"/>
    <property type="evidence" value="ECO:0007669"/>
    <property type="project" value="UniProtKB-EC"/>
</dbReference>
<proteinExistence type="inferred from homology"/>
<dbReference type="InterPro" id="IPR056437">
    <property type="entry name" value="Znf-C2H2_ZNF598/HEL2"/>
</dbReference>